<feature type="transmembrane region" description="Helical" evidence="2">
    <location>
        <begin position="215"/>
        <end position="242"/>
    </location>
</feature>
<keyword evidence="4" id="KW-1185">Reference proteome</keyword>
<dbReference type="Gene3D" id="1.20.1070.10">
    <property type="entry name" value="Rhodopsin 7-helix transmembrane proteins"/>
    <property type="match status" value="1"/>
</dbReference>
<feature type="transmembrane region" description="Helical" evidence="2">
    <location>
        <begin position="351"/>
        <end position="372"/>
    </location>
</feature>
<feature type="transmembrane region" description="Helical" evidence="2">
    <location>
        <begin position="173"/>
        <end position="195"/>
    </location>
</feature>
<name>A0A9W9HL00_9EURO</name>
<feature type="region of interest" description="Disordered" evidence="1">
    <location>
        <begin position="461"/>
        <end position="489"/>
    </location>
</feature>
<evidence type="ECO:0000256" key="2">
    <source>
        <dbReference type="SAM" id="Phobius"/>
    </source>
</evidence>
<organism evidence="3 4">
    <name type="scientific">Penicillium atrosanguineum</name>
    <dbReference type="NCBI Taxonomy" id="1132637"/>
    <lineage>
        <taxon>Eukaryota</taxon>
        <taxon>Fungi</taxon>
        <taxon>Dikarya</taxon>
        <taxon>Ascomycota</taxon>
        <taxon>Pezizomycotina</taxon>
        <taxon>Eurotiomycetes</taxon>
        <taxon>Eurotiomycetidae</taxon>
        <taxon>Eurotiales</taxon>
        <taxon>Aspergillaceae</taxon>
        <taxon>Penicillium</taxon>
    </lineage>
</organism>
<evidence type="ECO:0000256" key="1">
    <source>
        <dbReference type="SAM" id="MobiDB-lite"/>
    </source>
</evidence>
<comment type="caution">
    <text evidence="3">The sequence shown here is derived from an EMBL/GenBank/DDBJ whole genome shotgun (WGS) entry which is preliminary data.</text>
</comment>
<proteinExistence type="predicted"/>
<feature type="transmembrane region" description="Helical" evidence="2">
    <location>
        <begin position="132"/>
        <end position="152"/>
    </location>
</feature>
<evidence type="ECO:0000313" key="4">
    <source>
        <dbReference type="Proteomes" id="UP001147746"/>
    </source>
</evidence>
<feature type="compositionally biased region" description="Polar residues" evidence="1">
    <location>
        <begin position="475"/>
        <end position="489"/>
    </location>
</feature>
<sequence>MTSAEALCRSPFYLESLFPATGGFIEGRFCETIGNISCCLPCPLADWRYGDDTAQKAAVAGWISVAILPFCIFLLISYAVLAPKWTNRHYLSICFTLGICCMEIAFIIPLGARPDQCHNAITPNDMYSDLSCAFSGALLLFGGWLVVMWSFIRTIAFHVQVCWEVVLGPKFMWGAFLCGFGIPAIGITVMLIITGVSFRFGQICHINIKHGEQDYWYPVMAFAAAALVMQLATMAYCIHIYLRSLFDKSASTTENSSGLPSYTSSIRTQTARQAYRRVKRVLQLQWRGVALVVIIIANVIFFAVVFIDLDREIAPTPANLKRAEPWLACLLMGGTKKECMQYASALGPNEATILAMIYLLSLVGIWNFILFARPSMFAGWLDLWRRGFNSRHEYVSADANNRHVDNKGFEMLTTATVKTPDPYMRSPSPSHMMGHGRTSLTSPSPTIDRNVHFGQEARYMRPSMSFSGPRPPSAQEWNPSSSFAQSQAR</sequence>
<reference evidence="3" key="1">
    <citation type="submission" date="2022-12" db="EMBL/GenBank/DDBJ databases">
        <authorList>
            <person name="Petersen C."/>
        </authorList>
    </citation>
    <scope>NUCLEOTIDE SEQUENCE</scope>
    <source>
        <strain evidence="3">IBT 21472</strain>
    </source>
</reference>
<feature type="compositionally biased region" description="Polar residues" evidence="1">
    <location>
        <begin position="438"/>
        <end position="447"/>
    </location>
</feature>
<dbReference type="Proteomes" id="UP001147746">
    <property type="component" value="Unassembled WGS sequence"/>
</dbReference>
<dbReference type="AlphaFoldDB" id="A0A9W9HL00"/>
<accession>A0A9W9HL00</accession>
<evidence type="ECO:0000313" key="3">
    <source>
        <dbReference type="EMBL" id="KAJ5323892.1"/>
    </source>
</evidence>
<gene>
    <name evidence="3" type="ORF">N7476_002492</name>
</gene>
<reference evidence="3" key="2">
    <citation type="journal article" date="2023" name="IMA Fungus">
        <title>Comparative genomic study of the Penicillium genus elucidates a diverse pangenome and 15 lateral gene transfer events.</title>
        <authorList>
            <person name="Petersen C."/>
            <person name="Sorensen T."/>
            <person name="Nielsen M.R."/>
            <person name="Sondergaard T.E."/>
            <person name="Sorensen J.L."/>
            <person name="Fitzpatrick D.A."/>
            <person name="Frisvad J.C."/>
            <person name="Nielsen K.L."/>
        </authorList>
    </citation>
    <scope>NUCLEOTIDE SEQUENCE</scope>
    <source>
        <strain evidence="3">IBT 21472</strain>
    </source>
</reference>
<keyword evidence="2" id="KW-0812">Transmembrane</keyword>
<feature type="transmembrane region" description="Helical" evidence="2">
    <location>
        <begin position="93"/>
        <end position="112"/>
    </location>
</feature>
<feature type="transmembrane region" description="Helical" evidence="2">
    <location>
        <begin position="59"/>
        <end position="81"/>
    </location>
</feature>
<keyword evidence="2" id="KW-1133">Transmembrane helix</keyword>
<dbReference type="PANTHER" id="PTHR42058">
    <property type="entry name" value="G_PROTEIN_RECEP_F2_4 DOMAIN-CONTAINING PROTEIN"/>
    <property type="match status" value="1"/>
</dbReference>
<feature type="region of interest" description="Disordered" evidence="1">
    <location>
        <begin position="420"/>
        <end position="447"/>
    </location>
</feature>
<dbReference type="InterPro" id="IPR053247">
    <property type="entry name" value="GPCR_GPR1/git3-like"/>
</dbReference>
<keyword evidence="2" id="KW-0472">Membrane</keyword>
<protein>
    <recommendedName>
        <fullName evidence="5">G-protein coupled receptors family 2 profile 2 domain-containing protein</fullName>
    </recommendedName>
</protein>
<feature type="transmembrane region" description="Helical" evidence="2">
    <location>
        <begin position="286"/>
        <end position="307"/>
    </location>
</feature>
<evidence type="ECO:0008006" key="5">
    <source>
        <dbReference type="Google" id="ProtNLM"/>
    </source>
</evidence>
<dbReference type="PANTHER" id="PTHR42058:SF1">
    <property type="entry name" value="G-PROTEIN COUPLED RECEPTORS FAMILY 2 PROFILE 2 DOMAIN-CONTAINING PROTEIN"/>
    <property type="match status" value="1"/>
</dbReference>
<dbReference type="EMBL" id="JAPZBO010000002">
    <property type="protein sequence ID" value="KAJ5323892.1"/>
    <property type="molecule type" value="Genomic_DNA"/>
</dbReference>